<keyword evidence="6 9" id="KW-1133">Transmembrane helix</keyword>
<keyword evidence="3 9" id="KW-1003">Cell membrane</keyword>
<evidence type="ECO:0000256" key="8">
    <source>
        <dbReference type="ARBA" id="ARBA00023136"/>
    </source>
</evidence>
<evidence type="ECO:0000256" key="2">
    <source>
        <dbReference type="ARBA" id="ARBA00022448"/>
    </source>
</evidence>
<dbReference type="InterPro" id="IPR003369">
    <property type="entry name" value="TatA/B/E"/>
</dbReference>
<dbReference type="Proteomes" id="UP001524499">
    <property type="component" value="Unassembled WGS sequence"/>
</dbReference>
<evidence type="ECO:0000256" key="3">
    <source>
        <dbReference type="ARBA" id="ARBA00022475"/>
    </source>
</evidence>
<name>A0ABT1TE25_9GAMM</name>
<evidence type="ECO:0000313" key="11">
    <source>
        <dbReference type="EMBL" id="MCQ8103501.1"/>
    </source>
</evidence>
<comment type="similarity">
    <text evidence="9">Belongs to the TatB family.</text>
</comment>
<evidence type="ECO:0000256" key="10">
    <source>
        <dbReference type="SAM" id="MobiDB-lite"/>
    </source>
</evidence>
<accession>A0ABT1TE25</accession>
<evidence type="ECO:0000256" key="6">
    <source>
        <dbReference type="ARBA" id="ARBA00022989"/>
    </source>
</evidence>
<dbReference type="PANTHER" id="PTHR33162">
    <property type="entry name" value="SEC-INDEPENDENT PROTEIN TRANSLOCASE PROTEIN TATA, CHLOROPLASTIC"/>
    <property type="match status" value="1"/>
</dbReference>
<comment type="caution">
    <text evidence="11">The sequence shown here is derived from an EMBL/GenBank/DDBJ whole genome shotgun (WGS) entry which is preliminary data.</text>
</comment>
<gene>
    <name evidence="9 11" type="primary">tatB</name>
    <name evidence="11" type="ORF">NP590_05225</name>
</gene>
<comment type="function">
    <text evidence="9">Part of the twin-arginine translocation (Tat) system that transports large folded proteins containing a characteristic twin-arginine motif in their signal peptide across membranes. Together with TatC, TatB is part of a receptor directly interacting with Tat signal peptides. TatB may form an oligomeric binding site that transiently accommodates folded Tat precursor proteins before their translocation.</text>
</comment>
<keyword evidence="8 9" id="KW-0472">Membrane</keyword>
<evidence type="ECO:0000256" key="4">
    <source>
        <dbReference type="ARBA" id="ARBA00022692"/>
    </source>
</evidence>
<dbReference type="InterPro" id="IPR018448">
    <property type="entry name" value="TatB"/>
</dbReference>
<keyword evidence="4 9" id="KW-0812">Transmembrane</keyword>
<dbReference type="Gene3D" id="1.20.5.3310">
    <property type="match status" value="1"/>
</dbReference>
<evidence type="ECO:0000256" key="5">
    <source>
        <dbReference type="ARBA" id="ARBA00022927"/>
    </source>
</evidence>
<keyword evidence="12" id="KW-1185">Reference proteome</keyword>
<comment type="subcellular location">
    <subcellularLocation>
        <location evidence="9">Cell membrane</location>
        <topology evidence="9">Single-pass membrane protein</topology>
    </subcellularLocation>
    <subcellularLocation>
        <location evidence="1">Membrane</location>
        <topology evidence="1">Single-pass membrane protein</topology>
    </subcellularLocation>
</comment>
<organism evidence="11 12">
    <name type="scientific">Methylomonas subterranea</name>
    <dbReference type="NCBI Taxonomy" id="2952225"/>
    <lineage>
        <taxon>Bacteria</taxon>
        <taxon>Pseudomonadati</taxon>
        <taxon>Pseudomonadota</taxon>
        <taxon>Gammaproteobacteria</taxon>
        <taxon>Methylococcales</taxon>
        <taxon>Methylococcaceae</taxon>
        <taxon>Methylomonas</taxon>
    </lineage>
</organism>
<keyword evidence="5 9" id="KW-0653">Protein transport</keyword>
<dbReference type="PRINTS" id="PR01506">
    <property type="entry name" value="TATBPROTEIN"/>
</dbReference>
<evidence type="ECO:0000256" key="9">
    <source>
        <dbReference type="HAMAP-Rule" id="MF_00237"/>
    </source>
</evidence>
<dbReference type="EMBL" id="JANIBJ010000007">
    <property type="protein sequence ID" value="MCQ8103501.1"/>
    <property type="molecule type" value="Genomic_DNA"/>
</dbReference>
<reference evidence="11 12" key="1">
    <citation type="submission" date="2022-07" db="EMBL/GenBank/DDBJ databases">
        <title>Methylomonas rivi sp. nov., Methylomonas rosea sp. nov., Methylomonas aureus sp. nov. and Methylomonas subterranea sp. nov., four novel methanotrophs isolated from a freshwater creek and the deep terrestrial subsurface.</title>
        <authorList>
            <person name="Abin C."/>
            <person name="Sankaranarayanan K."/>
            <person name="Garner C."/>
            <person name="Sindelar R."/>
            <person name="Kotary K."/>
            <person name="Garner R."/>
            <person name="Barclay S."/>
            <person name="Lawson P."/>
            <person name="Krumholz L."/>
        </authorList>
    </citation>
    <scope>NUCLEOTIDE SEQUENCE [LARGE SCALE GENOMIC DNA]</scope>
    <source>
        <strain evidence="11 12">SURF-2</strain>
    </source>
</reference>
<keyword evidence="2 9" id="KW-0813">Transport</keyword>
<dbReference type="Pfam" id="PF02416">
    <property type="entry name" value="TatA_B_E"/>
    <property type="match status" value="1"/>
</dbReference>
<protein>
    <recommendedName>
        <fullName evidence="9">Sec-independent protein translocase protein TatB</fullName>
    </recommendedName>
</protein>
<dbReference type="PANTHER" id="PTHR33162:SF1">
    <property type="entry name" value="SEC-INDEPENDENT PROTEIN TRANSLOCASE PROTEIN TATA, CHLOROPLASTIC"/>
    <property type="match status" value="1"/>
</dbReference>
<dbReference type="HAMAP" id="MF_00237">
    <property type="entry name" value="TatB"/>
    <property type="match status" value="1"/>
</dbReference>
<dbReference type="NCBIfam" id="TIGR01410">
    <property type="entry name" value="tatB"/>
    <property type="match status" value="1"/>
</dbReference>
<keyword evidence="7 9" id="KW-0811">Translocation</keyword>
<comment type="subunit">
    <text evidence="9">The Tat system comprises two distinct complexes: a TatABC complex, containing multiple copies of TatA, TatB and TatC subunits, and a separate TatA complex, containing only TatA subunits. Substrates initially bind to the TatABC complex, which probably triggers association of the separate TatA complex to form the active translocon.</text>
</comment>
<dbReference type="RefSeq" id="WP_256601205.1">
    <property type="nucleotide sequence ID" value="NZ_JANIBJ010000007.1"/>
</dbReference>
<proteinExistence type="inferred from homology"/>
<sequence length="106" mass="11488">MFDVGFSEMLMVGLVGLLVLGPERLPKLAREAALWLGKARSLLHDAKAEIKRELDLEELKELRALNESMQLPRIDPLALLQESASQTESAETIGRPAPASSGASHG</sequence>
<evidence type="ECO:0000256" key="7">
    <source>
        <dbReference type="ARBA" id="ARBA00023010"/>
    </source>
</evidence>
<evidence type="ECO:0000313" key="12">
    <source>
        <dbReference type="Proteomes" id="UP001524499"/>
    </source>
</evidence>
<evidence type="ECO:0000256" key="1">
    <source>
        <dbReference type="ARBA" id="ARBA00004167"/>
    </source>
</evidence>
<feature type="region of interest" description="Disordered" evidence="10">
    <location>
        <begin position="82"/>
        <end position="106"/>
    </location>
</feature>